<dbReference type="EMBL" id="LN736363">
    <property type="protein sequence ID" value="CEP62161.1"/>
    <property type="molecule type" value="Genomic_DNA"/>
</dbReference>
<dbReference type="GeneID" id="34685616"/>
<reference evidence="1 2" key="1">
    <citation type="submission" date="2014-12" db="EMBL/GenBank/DDBJ databases">
        <authorList>
            <person name="Neuveglise Cecile"/>
        </authorList>
    </citation>
    <scope>NUCLEOTIDE SEQUENCE [LARGE SCALE GENOMIC DNA]</scope>
    <source>
        <strain evidence="1 2">CBS 12615</strain>
    </source>
</reference>
<evidence type="ECO:0000313" key="1">
    <source>
        <dbReference type="EMBL" id="CEP62161.1"/>
    </source>
</evidence>
<organism evidence="1 2">
    <name type="scientific">Lachancea lanzarotensis</name>
    <dbReference type="NCBI Taxonomy" id="1245769"/>
    <lineage>
        <taxon>Eukaryota</taxon>
        <taxon>Fungi</taxon>
        <taxon>Dikarya</taxon>
        <taxon>Ascomycota</taxon>
        <taxon>Saccharomycotina</taxon>
        <taxon>Saccharomycetes</taxon>
        <taxon>Saccharomycetales</taxon>
        <taxon>Saccharomycetaceae</taxon>
        <taxon>Lachancea</taxon>
    </lineage>
</organism>
<dbReference type="HOGENOM" id="CLU_1750001_0_0_1"/>
<protein>
    <submittedName>
        <fullName evidence="1">LALA0S04e09230g1_1</fullName>
    </submittedName>
</protein>
<dbReference type="RefSeq" id="XP_022628391.1">
    <property type="nucleotide sequence ID" value="XM_022772981.1"/>
</dbReference>
<sequence>MDRSIVCVSEFISKYKISEEVCLRFLPCENDVCVVSQEEFERFRNSRKRRAIDILERQPVSKKQVTEYGDLHPHMGSLSATLGSLGSSLSCSEFTDKSVADTSFELLESSFLLCSDGTATGGHSDVHIIESSEFQPLDSQRSSPPPISG</sequence>
<name>A0A0C7MWW8_9SACH</name>
<keyword evidence="2" id="KW-1185">Reference proteome</keyword>
<dbReference type="OrthoDB" id="4036526at2759"/>
<evidence type="ECO:0000313" key="2">
    <source>
        <dbReference type="Proteomes" id="UP000054304"/>
    </source>
</evidence>
<proteinExistence type="predicted"/>
<accession>A0A0C7MWW8</accession>
<dbReference type="AlphaFoldDB" id="A0A0C7MWW8"/>
<gene>
    <name evidence="1" type="ORF">LALA0_S04e09230g</name>
</gene>
<dbReference type="Proteomes" id="UP000054304">
    <property type="component" value="Unassembled WGS sequence"/>
</dbReference>